<protein>
    <submittedName>
        <fullName evidence="3">Uncharacterized protein (DUF2126 family)/transglutaminase-like putative cysteine protease</fullName>
    </submittedName>
</protein>
<feature type="compositionally biased region" description="Low complexity" evidence="1">
    <location>
        <begin position="744"/>
        <end position="753"/>
    </location>
</feature>
<dbReference type="InterPro" id="IPR013589">
    <property type="entry name" value="Bac_transglu_N"/>
</dbReference>
<dbReference type="Pfam" id="PF01841">
    <property type="entry name" value="Transglut_core"/>
    <property type="match status" value="1"/>
</dbReference>
<feature type="region of interest" description="Disordered" evidence="1">
    <location>
        <begin position="731"/>
        <end position="753"/>
    </location>
</feature>
<proteinExistence type="predicted"/>
<feature type="region of interest" description="Disordered" evidence="1">
    <location>
        <begin position="1170"/>
        <end position="1216"/>
    </location>
</feature>
<dbReference type="Pfam" id="PF09899">
    <property type="entry name" value="DUF2126"/>
    <property type="match status" value="1"/>
</dbReference>
<dbReference type="InterPro" id="IPR038765">
    <property type="entry name" value="Papain-like_cys_pep_sf"/>
</dbReference>
<feature type="domain" description="Transglutaminase-like" evidence="2">
    <location>
        <begin position="204"/>
        <end position="280"/>
    </location>
</feature>
<evidence type="ECO:0000256" key="1">
    <source>
        <dbReference type="SAM" id="MobiDB-lite"/>
    </source>
</evidence>
<dbReference type="InterPro" id="IPR018667">
    <property type="entry name" value="DUF2126"/>
</dbReference>
<reference evidence="3 4" key="1">
    <citation type="submission" date="2020-07" db="EMBL/GenBank/DDBJ databases">
        <title>Sequencing the genomes of 1000 actinobacteria strains.</title>
        <authorList>
            <person name="Klenk H.-P."/>
        </authorList>
    </citation>
    <scope>NUCLEOTIDE SEQUENCE [LARGE SCALE GENOMIC DNA]</scope>
    <source>
        <strain evidence="3 4">DSM 26154</strain>
    </source>
</reference>
<dbReference type="InterPro" id="IPR002931">
    <property type="entry name" value="Transglutaminase-like"/>
</dbReference>
<sequence length="1216" mass="130999">MTIRVALEHRTSYRFSEPVQVYPHTIRLRPAPHSRTPIPSYSLRIEPENHFLNWQQDPFGNWLARVVFPDKVERLEITVDLLADMTVINPFDFFVEDWAATFPFAYPEQLRGDLAPYLDPVGFEAPSSHLNHRGEGSQASAATSPDVVTWLEERLPSLLTAPRDAAVGAGTPIVGFVVGLNRAIRESVDYTVRLEPGVQTPTRTLERGIGSCRDSAWLLVAALRHLGLAARFVSGYLVQLSTDQAAVDGPSGPTEDFTDLHAWAEVYIPGAGWVGLDATSGLLCGEGHIPLSCTPHPSSAAPISGATGPVDVDFDFANTVTRLAEDPRVTKPVDDTQWSRITAVGEAVDGLLAKGDVRLTMGGEPTFVAAGGTTDPQWHTAADGEQKRALAMALASRLSSPGTLRHHGQGKWYPGEPLPRWQIMLADRIDGRPLWSDPDLLDDPWGEGRLVSGSPEAAGAARDLAVAIARRLGVDVEHLAAAVEDPLQRLVTQARLPSGEAPTEGDLAPDAPEAADETSRAARVAEIDETADPDTPAAWVLPIFPAPDGQGWATTTWRTRRGFLALVPGDSPAGLRLPLGSVAWGEGPITPERSPFAPRGALPSLDPGSLPTVSAPAAQVIPIEEAPRTALAVEDRDGHLFVFLPPLEELEDAVGLIAAIEAAASEVGQPVVLEGYPPPGDERVRTMSVTPDPGVIEVNVSPTSSWAQLVEQTEWVHEHARQIHLATEKFDVDGSHTGTGGGNHITLGGSTPADSPLLRRPDLLRSLVTYWQHHPALSYLFSGRFIGPTSQAPRVDEGRPDALYELEIAFAQMDHVLAMEHDEQDVTEPLTGDHYVKQHTRPWLVDRLLRHLLTDITGNTHRAEFCIDKLFAPGTERGRLGLLELRGFEMPPHPRMALLQALLVRSLVAKFWHEPYSAPLVHWGTRLHDRYLLPAFVAADLRDVLDDVNRYLASQGVGRIDPAWFDSFLEFRFPRLGDTIVGGVEMELRSAIEPWHVLGEEVSQSGTARYVDSSVEKVQVRAVGLIEGRHVVTCNGVPVPMVPVAEQGWGGPVGAKGSTGAFVGGVRYRAWAPPSALHPTIGVHGPLVFDLIDRWAGRSLGGFTHHVTHPGGIAYDSFPVNAAAAESRRAARFVVGGHTPGPVDVSALPDPLASLGPAVTDFPVTLDLRRFPGTDRSPGTVDDFATPPADAGQSGMPPPEGADIVETSAEGPVSSS</sequence>
<dbReference type="Proteomes" id="UP000554054">
    <property type="component" value="Unassembled WGS sequence"/>
</dbReference>
<dbReference type="PANTHER" id="PTHR33490:SF1">
    <property type="entry name" value="SLL1233 PROTEIN"/>
    <property type="match status" value="1"/>
</dbReference>
<feature type="region of interest" description="Disordered" evidence="1">
    <location>
        <begin position="497"/>
        <end position="519"/>
    </location>
</feature>
<dbReference type="GO" id="GO:0008233">
    <property type="term" value="F:peptidase activity"/>
    <property type="evidence" value="ECO:0007669"/>
    <property type="project" value="UniProtKB-KW"/>
</dbReference>
<dbReference type="SUPFAM" id="SSF54001">
    <property type="entry name" value="Cysteine proteinases"/>
    <property type="match status" value="1"/>
</dbReference>
<comment type="caution">
    <text evidence="3">The sequence shown here is derived from an EMBL/GenBank/DDBJ whole genome shotgun (WGS) entry which is preliminary data.</text>
</comment>
<dbReference type="SMART" id="SM00460">
    <property type="entry name" value="TGc"/>
    <property type="match status" value="1"/>
</dbReference>
<dbReference type="Gene3D" id="3.10.620.30">
    <property type="match status" value="1"/>
</dbReference>
<dbReference type="EMBL" id="JACCAE010000001">
    <property type="protein sequence ID" value="NYF98081.1"/>
    <property type="molecule type" value="Genomic_DNA"/>
</dbReference>
<keyword evidence="3" id="KW-0645">Protease</keyword>
<keyword evidence="4" id="KW-1185">Reference proteome</keyword>
<organism evidence="3 4">
    <name type="scientific">Janibacter cremeus</name>
    <dbReference type="NCBI Taxonomy" id="1285192"/>
    <lineage>
        <taxon>Bacteria</taxon>
        <taxon>Bacillati</taxon>
        <taxon>Actinomycetota</taxon>
        <taxon>Actinomycetes</taxon>
        <taxon>Micrococcales</taxon>
        <taxon>Intrasporangiaceae</taxon>
        <taxon>Janibacter</taxon>
    </lineage>
</organism>
<accession>A0A852VX23</accession>
<dbReference type="PANTHER" id="PTHR33490">
    <property type="entry name" value="BLR5614 PROTEIN-RELATED"/>
    <property type="match status" value="1"/>
</dbReference>
<dbReference type="RefSeq" id="WP_185990932.1">
    <property type="nucleotide sequence ID" value="NZ_JACCAE010000001.1"/>
</dbReference>
<name>A0A852VX23_9MICO</name>
<evidence type="ECO:0000313" key="4">
    <source>
        <dbReference type="Proteomes" id="UP000554054"/>
    </source>
</evidence>
<keyword evidence="3" id="KW-0378">Hydrolase</keyword>
<evidence type="ECO:0000313" key="3">
    <source>
        <dbReference type="EMBL" id="NYF98081.1"/>
    </source>
</evidence>
<evidence type="ECO:0000259" key="2">
    <source>
        <dbReference type="SMART" id="SM00460"/>
    </source>
</evidence>
<dbReference type="AlphaFoldDB" id="A0A852VX23"/>
<gene>
    <name evidence="3" type="ORF">BJY20_001473</name>
</gene>
<dbReference type="Pfam" id="PF08379">
    <property type="entry name" value="Bact_transglu_N"/>
    <property type="match status" value="1"/>
</dbReference>
<dbReference type="GO" id="GO:0006508">
    <property type="term" value="P:proteolysis"/>
    <property type="evidence" value="ECO:0007669"/>
    <property type="project" value="UniProtKB-KW"/>
</dbReference>